<evidence type="ECO:0000256" key="2">
    <source>
        <dbReference type="SAM" id="SignalP"/>
    </source>
</evidence>
<keyword evidence="2" id="KW-0732">Signal</keyword>
<reference evidence="3" key="1">
    <citation type="journal article" date="2021" name="J Fungi (Basel)">
        <title>Genomic and Metabolomic Analyses of the Marine Fungus Emericellopsis cladophorae: Insights into Saltwater Adaptability Mechanisms and Its Biosynthetic Potential.</title>
        <authorList>
            <person name="Goncalves M.F.M."/>
            <person name="Hilario S."/>
            <person name="Van de Peer Y."/>
            <person name="Esteves A.C."/>
            <person name="Alves A."/>
        </authorList>
    </citation>
    <scope>NUCLEOTIDE SEQUENCE</scope>
    <source>
        <strain evidence="3">MUM 19.33</strain>
    </source>
</reference>
<feature type="signal peptide" evidence="2">
    <location>
        <begin position="1"/>
        <end position="17"/>
    </location>
</feature>
<reference evidence="3" key="2">
    <citation type="submission" date="2022-07" db="EMBL/GenBank/DDBJ databases">
        <authorList>
            <person name="Goncalves M.F.M."/>
            <person name="Hilario S."/>
            <person name="Van De Peer Y."/>
            <person name="Esteves A.C."/>
            <person name="Alves A."/>
        </authorList>
    </citation>
    <scope>NUCLEOTIDE SEQUENCE</scope>
    <source>
        <strain evidence="3">MUM 19.33</strain>
    </source>
</reference>
<keyword evidence="1" id="KW-0812">Transmembrane</keyword>
<dbReference type="GeneID" id="75832138"/>
<organism evidence="3 4">
    <name type="scientific">Emericellopsis cladophorae</name>
    <dbReference type="NCBI Taxonomy" id="2686198"/>
    <lineage>
        <taxon>Eukaryota</taxon>
        <taxon>Fungi</taxon>
        <taxon>Dikarya</taxon>
        <taxon>Ascomycota</taxon>
        <taxon>Pezizomycotina</taxon>
        <taxon>Sordariomycetes</taxon>
        <taxon>Hypocreomycetidae</taxon>
        <taxon>Hypocreales</taxon>
        <taxon>Bionectriaceae</taxon>
        <taxon>Emericellopsis</taxon>
    </lineage>
</organism>
<gene>
    <name evidence="3" type="ORF">J7T54_005655</name>
</gene>
<feature type="transmembrane region" description="Helical" evidence="1">
    <location>
        <begin position="158"/>
        <end position="180"/>
    </location>
</feature>
<evidence type="ECO:0000313" key="4">
    <source>
        <dbReference type="Proteomes" id="UP001055219"/>
    </source>
</evidence>
<accession>A0A9P9Y524</accession>
<comment type="caution">
    <text evidence="3">The sequence shown here is derived from an EMBL/GenBank/DDBJ whole genome shotgun (WGS) entry which is preliminary data.</text>
</comment>
<feature type="chain" id="PRO_5040110085" evidence="2">
    <location>
        <begin position="18"/>
        <end position="212"/>
    </location>
</feature>
<name>A0A9P9Y524_9HYPO</name>
<keyword evidence="1" id="KW-0472">Membrane</keyword>
<protein>
    <submittedName>
        <fullName evidence="3">Uncharacterized protein</fullName>
    </submittedName>
</protein>
<dbReference type="RefSeq" id="XP_051364482.1">
    <property type="nucleotide sequence ID" value="XM_051504098.1"/>
</dbReference>
<feature type="transmembrane region" description="Helical" evidence="1">
    <location>
        <begin position="186"/>
        <end position="209"/>
    </location>
</feature>
<dbReference type="Proteomes" id="UP001055219">
    <property type="component" value="Unassembled WGS sequence"/>
</dbReference>
<keyword evidence="4" id="KW-1185">Reference proteome</keyword>
<proteinExistence type="predicted"/>
<dbReference type="EMBL" id="JAGIXG020000007">
    <property type="protein sequence ID" value="KAI6783626.1"/>
    <property type="molecule type" value="Genomic_DNA"/>
</dbReference>
<keyword evidence="1" id="KW-1133">Transmembrane helix</keyword>
<dbReference type="OrthoDB" id="4774241at2759"/>
<dbReference type="AlphaFoldDB" id="A0A9P9Y524"/>
<sequence length="212" mass="20904">MKFSIVSVLALAASATATPIVGGLLGGVGDALKGAVTEVGGTPQSSGDIATLLEGTLSSVKERTGAMNATVAQVQSKDMSADAADDELLGQIQGLQLDLSQLVNSLTTAAGIPVAEGDVDRVLGLINALLNEVLATVNSLVTVLGLRAQLTSLLTSVFSLLANILTLLVGLLGGLLPALVGGLTPLLAGLGNGLLAPLLTPIVALVAAISGP</sequence>
<evidence type="ECO:0000313" key="3">
    <source>
        <dbReference type="EMBL" id="KAI6783626.1"/>
    </source>
</evidence>
<feature type="transmembrane region" description="Helical" evidence="1">
    <location>
        <begin position="122"/>
        <end position="146"/>
    </location>
</feature>
<evidence type="ECO:0000256" key="1">
    <source>
        <dbReference type="SAM" id="Phobius"/>
    </source>
</evidence>